<dbReference type="PANTHER" id="PTHR33240">
    <property type="entry name" value="OS08G0508500 PROTEIN"/>
    <property type="match status" value="1"/>
</dbReference>
<comment type="caution">
    <text evidence="2">The sequence shown here is derived from an EMBL/GenBank/DDBJ whole genome shotgun (WGS) entry which is preliminary data.</text>
</comment>
<gene>
    <name evidence="2" type="ORF">G2W53_018143</name>
</gene>
<sequence length="436" mass="49059">MKKAQKGAREEAAPLMTVAAVEEQPTRTSNQQGSRRQYSQVTPPTSYENTCTNGDTRPPSWRRRPPPPYPYPMEDVYALLEIWVQDGNIELPKVNHQVTEADRKSGHFCVFHQSTTHPREDCYQLRQIFQRPYKAEELEATTNVQNRPLPAHVVLGTGSLRIDEPREVEVIQPQEDNDNVVVAKGLAKSTNFIAFFNLLEFDEDSKAQAALSIVEIAENLGGSCYAVESNLRKIVKAHHSAIIFKDTEHKAKHANHNRPLYVEAKVVGLKVGAFVTANKFYVIDSHPSYHILLGRPWIHSHDVVPSTLHQCVKSNYKVRDIEIPATRAPFDKDETHFVEALLFDEHVGKGTSMSSPPVGIKLEKKKEKVEECKKKEGKKEFVGDTGASSSRTKKIMGDVVASSSGTKRHATGVFEVRGRFIERSIMDNGHPKYRCL</sequence>
<name>A0A834U005_9FABA</name>
<evidence type="ECO:0000313" key="3">
    <source>
        <dbReference type="Proteomes" id="UP000634136"/>
    </source>
</evidence>
<dbReference type="Proteomes" id="UP000634136">
    <property type="component" value="Unassembled WGS sequence"/>
</dbReference>
<organism evidence="2 3">
    <name type="scientific">Senna tora</name>
    <dbReference type="NCBI Taxonomy" id="362788"/>
    <lineage>
        <taxon>Eukaryota</taxon>
        <taxon>Viridiplantae</taxon>
        <taxon>Streptophyta</taxon>
        <taxon>Embryophyta</taxon>
        <taxon>Tracheophyta</taxon>
        <taxon>Spermatophyta</taxon>
        <taxon>Magnoliopsida</taxon>
        <taxon>eudicotyledons</taxon>
        <taxon>Gunneridae</taxon>
        <taxon>Pentapetalae</taxon>
        <taxon>rosids</taxon>
        <taxon>fabids</taxon>
        <taxon>Fabales</taxon>
        <taxon>Fabaceae</taxon>
        <taxon>Caesalpinioideae</taxon>
        <taxon>Cassia clade</taxon>
        <taxon>Senna</taxon>
    </lineage>
</organism>
<dbReference type="AlphaFoldDB" id="A0A834U005"/>
<protein>
    <submittedName>
        <fullName evidence="2">Reverse transcriptase</fullName>
    </submittedName>
</protein>
<feature type="region of interest" description="Disordered" evidence="1">
    <location>
        <begin position="1"/>
        <end position="67"/>
    </location>
</feature>
<accession>A0A834U005</accession>
<dbReference type="PANTHER" id="PTHR33240:SF15">
    <property type="entry name" value="GAG-PRO-LIKE PROTEIN"/>
    <property type="match status" value="1"/>
</dbReference>
<keyword evidence="2" id="KW-0808">Transferase</keyword>
<dbReference type="OrthoDB" id="1736143at2759"/>
<feature type="compositionally biased region" description="Polar residues" evidence="1">
    <location>
        <begin position="26"/>
        <end position="55"/>
    </location>
</feature>
<keyword evidence="2" id="KW-0548">Nucleotidyltransferase</keyword>
<proteinExistence type="predicted"/>
<dbReference type="GO" id="GO:0003964">
    <property type="term" value="F:RNA-directed DNA polymerase activity"/>
    <property type="evidence" value="ECO:0007669"/>
    <property type="project" value="UniProtKB-KW"/>
</dbReference>
<evidence type="ECO:0000256" key="1">
    <source>
        <dbReference type="SAM" id="MobiDB-lite"/>
    </source>
</evidence>
<dbReference type="EMBL" id="JAAIUW010000006">
    <property type="protein sequence ID" value="KAF7826979.1"/>
    <property type="molecule type" value="Genomic_DNA"/>
</dbReference>
<evidence type="ECO:0000313" key="2">
    <source>
        <dbReference type="EMBL" id="KAF7826979.1"/>
    </source>
</evidence>
<keyword evidence="2" id="KW-0695">RNA-directed DNA polymerase</keyword>
<keyword evidence="3" id="KW-1185">Reference proteome</keyword>
<reference evidence="2" key="1">
    <citation type="submission" date="2020-09" db="EMBL/GenBank/DDBJ databases">
        <title>Genome-Enabled Discovery of Anthraquinone Biosynthesis in Senna tora.</title>
        <authorList>
            <person name="Kang S.-H."/>
            <person name="Pandey R.P."/>
            <person name="Lee C.-M."/>
            <person name="Sim J.-S."/>
            <person name="Jeong J.-T."/>
            <person name="Choi B.-S."/>
            <person name="Jung M."/>
            <person name="Ginzburg D."/>
            <person name="Zhao K."/>
            <person name="Won S.Y."/>
            <person name="Oh T.-J."/>
            <person name="Yu Y."/>
            <person name="Kim N.-H."/>
            <person name="Lee O.R."/>
            <person name="Lee T.-H."/>
            <person name="Bashyal P."/>
            <person name="Kim T.-S."/>
            <person name="Lee W.-H."/>
            <person name="Kawkins C."/>
            <person name="Kim C.-K."/>
            <person name="Kim J.S."/>
            <person name="Ahn B.O."/>
            <person name="Rhee S.Y."/>
            <person name="Sohng J.K."/>
        </authorList>
    </citation>
    <scope>NUCLEOTIDE SEQUENCE</scope>
    <source>
        <tissue evidence="2">Leaf</tissue>
    </source>
</reference>